<name>A0A318ZQ62_9EURO</name>
<keyword evidence="2" id="KW-1185">Reference proteome</keyword>
<dbReference type="Proteomes" id="UP000248349">
    <property type="component" value="Unassembled WGS sequence"/>
</dbReference>
<dbReference type="GeneID" id="37072679"/>
<reference evidence="1 2" key="1">
    <citation type="submission" date="2016-12" db="EMBL/GenBank/DDBJ databases">
        <title>The genomes of Aspergillus section Nigri reveals drivers in fungal speciation.</title>
        <authorList>
            <consortium name="DOE Joint Genome Institute"/>
            <person name="Vesth T.C."/>
            <person name="Nybo J."/>
            <person name="Theobald S."/>
            <person name="Brandl J."/>
            <person name="Frisvad J.C."/>
            <person name="Nielsen K.F."/>
            <person name="Lyhne E.K."/>
            <person name="Kogle M.E."/>
            <person name="Kuo A."/>
            <person name="Riley R."/>
            <person name="Clum A."/>
            <person name="Nolan M."/>
            <person name="Lipzen A."/>
            <person name="Salamov A."/>
            <person name="Henrissat B."/>
            <person name="Wiebenga A."/>
            <person name="De Vries R.P."/>
            <person name="Grigoriev I.V."/>
            <person name="Mortensen U.H."/>
            <person name="Andersen M.R."/>
            <person name="Baker S.E."/>
        </authorList>
    </citation>
    <scope>NUCLEOTIDE SEQUENCE [LARGE SCALE GENOMIC DNA]</scope>
    <source>
        <strain evidence="1 2">JOP 1030-1</strain>
    </source>
</reference>
<evidence type="ECO:0000313" key="2">
    <source>
        <dbReference type="Proteomes" id="UP000248349"/>
    </source>
</evidence>
<protein>
    <submittedName>
        <fullName evidence="1">Uncharacterized protein</fullName>
    </submittedName>
</protein>
<dbReference type="EMBL" id="KZ821218">
    <property type="protein sequence ID" value="PYH49646.1"/>
    <property type="molecule type" value="Genomic_DNA"/>
</dbReference>
<evidence type="ECO:0000313" key="1">
    <source>
        <dbReference type="EMBL" id="PYH49646.1"/>
    </source>
</evidence>
<accession>A0A318ZQ62</accession>
<organism evidence="1 2">
    <name type="scientific">Aspergillus saccharolyticus JOP 1030-1</name>
    <dbReference type="NCBI Taxonomy" id="1450539"/>
    <lineage>
        <taxon>Eukaryota</taxon>
        <taxon>Fungi</taxon>
        <taxon>Dikarya</taxon>
        <taxon>Ascomycota</taxon>
        <taxon>Pezizomycotina</taxon>
        <taxon>Eurotiomycetes</taxon>
        <taxon>Eurotiomycetidae</taxon>
        <taxon>Eurotiales</taxon>
        <taxon>Aspergillaceae</taxon>
        <taxon>Aspergillus</taxon>
        <taxon>Aspergillus subgen. Circumdati</taxon>
    </lineage>
</organism>
<proteinExistence type="predicted"/>
<sequence length="129" mass="14483">MCSGRTRHSWGVTTENCHWHKIPAATTRRGSARDKILESHALTLLPINRTDQLQGREILLSGVFVSLAGWPIVLRSGQRISCFEGICFCTSSLAMRVEPLIAWVFLKDEADPLPMIFLDLPSHELLIKT</sequence>
<gene>
    <name evidence="1" type="ORF">BP01DRAFT_2853</name>
</gene>
<dbReference type="AlphaFoldDB" id="A0A318ZQ62"/>
<dbReference type="RefSeq" id="XP_025435628.1">
    <property type="nucleotide sequence ID" value="XM_025571451.1"/>
</dbReference>